<evidence type="ECO:0000256" key="3">
    <source>
        <dbReference type="ARBA" id="ARBA00022989"/>
    </source>
</evidence>
<dbReference type="GO" id="GO:0016020">
    <property type="term" value="C:membrane"/>
    <property type="evidence" value="ECO:0007669"/>
    <property type="project" value="UniProtKB-SubCell"/>
</dbReference>
<keyword evidence="9" id="KW-1185">Reference proteome</keyword>
<organism evidence="8 9">
    <name type="scientific">Monilinia laxa</name>
    <name type="common">Brown rot fungus</name>
    <name type="synonym">Sclerotinia laxa</name>
    <dbReference type="NCBI Taxonomy" id="61186"/>
    <lineage>
        <taxon>Eukaryota</taxon>
        <taxon>Fungi</taxon>
        <taxon>Dikarya</taxon>
        <taxon>Ascomycota</taxon>
        <taxon>Pezizomycotina</taxon>
        <taxon>Leotiomycetes</taxon>
        <taxon>Helotiales</taxon>
        <taxon>Sclerotiniaceae</taxon>
        <taxon>Monilinia</taxon>
    </lineage>
</organism>
<dbReference type="InterPro" id="IPR004254">
    <property type="entry name" value="AdipoR/HlyIII-related"/>
</dbReference>
<feature type="transmembrane region" description="Helical" evidence="7">
    <location>
        <begin position="566"/>
        <end position="587"/>
    </location>
</feature>
<sequence length="674" mass="76121">MLNNFPSCKAFRFRILLTNPWTSVRINLYLYWYLYWYWHWYCPSLSFLAFSPIFPISHLLRSLVSSLLSSTSTSTSTSTSSYSTKYCAIRFYGTPWNRIRTMACASSSLTVETYEDVTTSAMASGREESKPLNKRRHSSFHPRRTSSDQVMDGEEGLMLKVDIFLSELERRLDFIEKYGNLTFDSSISWSYATLQAVRTRCSQVSGEVLGATKRRARIMVETVESRYQDALAAHETLHEKVHTGIGLLEGILSEFEARAYKVKEKGLRGTAESLMDEGRKIVDEGLEKAREVVDEGFERAKKAAGTVEEHIENAIARAKQHGLIRYEDLPIPWRVNPHIVKGYRFTESKVECIQSMFGLSNETVNIWSHAIGLLIVLSIAFYFYPSSHAFSLSTKADVLIAACFFFAACKCLVCSTMWHTMNSVADQTLLERFACVDYTGISLLIAASIMTADYTAFYCEPVSRWVYMGITAALGIGGVILPWHPTFNRQDMAWARVAFYVSLGATGFVPALELYLTRGGAWSAEFYAPLAKSITVYLVGAFVYASQVPERWYPGAFDYIGGSHNLWHFAVLGGILFHYVAMQEFFANAFARAENGCAGSLYCICLFSKFVLGMAKALGTFLFQDDIALEQSRRRDRQIKRGPFLGNSLSLIKSPGGDETWSFYPWIHSYLSYV</sequence>
<feature type="transmembrane region" description="Helical" evidence="7">
    <location>
        <begin position="396"/>
        <end position="418"/>
    </location>
</feature>
<evidence type="ECO:0000256" key="2">
    <source>
        <dbReference type="ARBA" id="ARBA00022692"/>
    </source>
</evidence>
<evidence type="ECO:0000256" key="6">
    <source>
        <dbReference type="SAM" id="MobiDB-lite"/>
    </source>
</evidence>
<comment type="subcellular location">
    <subcellularLocation>
        <location evidence="1">Membrane</location>
        <topology evidence="1">Multi-pass membrane protein</topology>
    </subcellularLocation>
</comment>
<dbReference type="EMBL" id="VIGI01000003">
    <property type="protein sequence ID" value="KAB8302481.1"/>
    <property type="molecule type" value="Genomic_DNA"/>
</dbReference>
<proteinExistence type="predicted"/>
<comment type="caution">
    <text evidence="8">The sequence shown here is derived from an EMBL/GenBank/DDBJ whole genome shotgun (WGS) entry which is preliminary data.</text>
</comment>
<feature type="transmembrane region" description="Helical" evidence="7">
    <location>
        <begin position="527"/>
        <end position="546"/>
    </location>
</feature>
<dbReference type="AlphaFoldDB" id="A0A5N6KFW5"/>
<dbReference type="PANTHER" id="PTHR20855">
    <property type="entry name" value="ADIPOR/PROGESTIN RECEPTOR-RELATED"/>
    <property type="match status" value="1"/>
</dbReference>
<feature type="compositionally biased region" description="Basic residues" evidence="6">
    <location>
        <begin position="132"/>
        <end position="144"/>
    </location>
</feature>
<evidence type="ECO:0000256" key="4">
    <source>
        <dbReference type="ARBA" id="ARBA00023136"/>
    </source>
</evidence>
<gene>
    <name evidence="8" type="ORF">EYC80_005885</name>
</gene>
<evidence type="ECO:0000313" key="9">
    <source>
        <dbReference type="Proteomes" id="UP000326757"/>
    </source>
</evidence>
<feature type="transmembrane region" description="Helical" evidence="7">
    <location>
        <begin position="366"/>
        <end position="384"/>
    </location>
</feature>
<dbReference type="Pfam" id="PF03006">
    <property type="entry name" value="HlyIII"/>
    <property type="match status" value="1"/>
</dbReference>
<protein>
    <submittedName>
        <fullName evidence="8">Uncharacterized protein</fullName>
    </submittedName>
</protein>
<feature type="region of interest" description="Disordered" evidence="6">
    <location>
        <begin position="120"/>
        <end position="148"/>
    </location>
</feature>
<evidence type="ECO:0000256" key="5">
    <source>
        <dbReference type="PIRSR" id="PIRSR604254-1"/>
    </source>
</evidence>
<feature type="transmembrane region" description="Helical" evidence="7">
    <location>
        <begin position="465"/>
        <end position="485"/>
    </location>
</feature>
<dbReference type="PANTHER" id="PTHR20855:SF97">
    <property type="entry name" value="ADIPOR-LIKE RECEPTOR IZH3-RELATED"/>
    <property type="match status" value="1"/>
</dbReference>
<feature type="transmembrane region" description="Helical" evidence="7">
    <location>
        <begin position="497"/>
        <end position="515"/>
    </location>
</feature>
<keyword evidence="5" id="KW-0862">Zinc</keyword>
<evidence type="ECO:0000256" key="1">
    <source>
        <dbReference type="ARBA" id="ARBA00004141"/>
    </source>
</evidence>
<dbReference type="Proteomes" id="UP000326757">
    <property type="component" value="Unassembled WGS sequence"/>
</dbReference>
<feature type="binding site" evidence="5">
    <location>
        <position position="419"/>
    </location>
    <ligand>
        <name>Zn(2+)</name>
        <dbReference type="ChEBI" id="CHEBI:29105"/>
    </ligand>
</feature>
<dbReference type="GO" id="GO:0038023">
    <property type="term" value="F:signaling receptor activity"/>
    <property type="evidence" value="ECO:0007669"/>
    <property type="project" value="TreeGrafter"/>
</dbReference>
<feature type="binding site" evidence="5">
    <location>
        <position position="564"/>
    </location>
    <ligand>
        <name>Zn(2+)</name>
        <dbReference type="ChEBI" id="CHEBI:29105"/>
    </ligand>
</feature>
<dbReference type="GO" id="GO:0046872">
    <property type="term" value="F:metal ion binding"/>
    <property type="evidence" value="ECO:0007669"/>
    <property type="project" value="UniProtKB-KW"/>
</dbReference>
<evidence type="ECO:0000313" key="8">
    <source>
        <dbReference type="EMBL" id="KAB8302481.1"/>
    </source>
</evidence>
<name>A0A5N6KFW5_MONLA</name>
<dbReference type="GO" id="GO:0006882">
    <property type="term" value="P:intracellular zinc ion homeostasis"/>
    <property type="evidence" value="ECO:0007669"/>
    <property type="project" value="TreeGrafter"/>
</dbReference>
<feature type="binding site" evidence="5">
    <location>
        <position position="568"/>
    </location>
    <ligand>
        <name>Zn(2+)</name>
        <dbReference type="ChEBI" id="CHEBI:29105"/>
    </ligand>
</feature>
<feature type="transmembrane region" description="Helical" evidence="7">
    <location>
        <begin position="438"/>
        <end position="458"/>
    </location>
</feature>
<keyword evidence="5" id="KW-0479">Metal-binding</keyword>
<keyword evidence="3 7" id="KW-1133">Transmembrane helix</keyword>
<dbReference type="OrthoDB" id="5585746at2759"/>
<reference evidence="8 9" key="1">
    <citation type="submission" date="2019-06" db="EMBL/GenBank/DDBJ databases">
        <title>Genome Sequence of the Brown Rot Fungal Pathogen Monilinia laxa.</title>
        <authorList>
            <person name="De Miccolis Angelini R.M."/>
            <person name="Landi L."/>
            <person name="Abate D."/>
            <person name="Pollastro S."/>
            <person name="Romanazzi G."/>
            <person name="Faretra F."/>
        </authorList>
    </citation>
    <scope>NUCLEOTIDE SEQUENCE [LARGE SCALE GENOMIC DNA]</scope>
    <source>
        <strain evidence="8 9">Mlax316</strain>
    </source>
</reference>
<evidence type="ECO:0000256" key="7">
    <source>
        <dbReference type="SAM" id="Phobius"/>
    </source>
</evidence>
<keyword evidence="4 7" id="KW-0472">Membrane</keyword>
<accession>A0A5N6KFW5</accession>
<keyword evidence="2 7" id="KW-0812">Transmembrane</keyword>